<dbReference type="Gene3D" id="3.40.395.10">
    <property type="entry name" value="Adenoviral Proteinase, Chain A"/>
    <property type="match status" value="1"/>
</dbReference>
<feature type="compositionally biased region" description="Basic and acidic residues" evidence="6">
    <location>
        <begin position="587"/>
        <end position="597"/>
    </location>
</feature>
<name>A0A8K0JEP1_9HYPO</name>
<evidence type="ECO:0000256" key="6">
    <source>
        <dbReference type="SAM" id="MobiDB-lite"/>
    </source>
</evidence>
<keyword evidence="9" id="KW-1185">Reference proteome</keyword>
<dbReference type="PANTHER" id="PTHR12606:SF141">
    <property type="entry name" value="GH15225P-RELATED"/>
    <property type="match status" value="1"/>
</dbReference>
<gene>
    <name evidence="8" type="ORF">E4U42_004260</name>
</gene>
<dbReference type="EMBL" id="SRPY01000037">
    <property type="protein sequence ID" value="KAG5929868.1"/>
    <property type="molecule type" value="Genomic_DNA"/>
</dbReference>
<feature type="region of interest" description="Disordered" evidence="6">
    <location>
        <begin position="39"/>
        <end position="76"/>
    </location>
</feature>
<accession>A0A8K0JEP1</accession>
<reference evidence="8" key="1">
    <citation type="journal article" date="2020" name="bioRxiv">
        <title>Whole genome comparisons of ergot fungi reveals the divergence and evolution of species within the genus Claviceps are the result of varying mechanisms driving genome evolution and host range expansion.</title>
        <authorList>
            <person name="Wyka S.A."/>
            <person name="Mondo S.J."/>
            <person name="Liu M."/>
            <person name="Dettman J."/>
            <person name="Nalam V."/>
            <person name="Broders K.D."/>
        </authorList>
    </citation>
    <scope>NUCLEOTIDE SEQUENCE</scope>
    <source>
        <strain evidence="8">CCC 489</strain>
    </source>
</reference>
<feature type="coiled-coil region" evidence="5">
    <location>
        <begin position="811"/>
        <end position="838"/>
    </location>
</feature>
<keyword evidence="4" id="KW-0788">Thiol protease</keyword>
<dbReference type="GO" id="GO:0016929">
    <property type="term" value="F:deSUMOylase activity"/>
    <property type="evidence" value="ECO:0007669"/>
    <property type="project" value="TreeGrafter"/>
</dbReference>
<dbReference type="SUPFAM" id="SSF54001">
    <property type="entry name" value="Cysteine proteinases"/>
    <property type="match status" value="1"/>
</dbReference>
<organism evidence="8 9">
    <name type="scientific">Claviceps africana</name>
    <dbReference type="NCBI Taxonomy" id="83212"/>
    <lineage>
        <taxon>Eukaryota</taxon>
        <taxon>Fungi</taxon>
        <taxon>Dikarya</taxon>
        <taxon>Ascomycota</taxon>
        <taxon>Pezizomycotina</taxon>
        <taxon>Sordariomycetes</taxon>
        <taxon>Hypocreomycetidae</taxon>
        <taxon>Hypocreales</taxon>
        <taxon>Clavicipitaceae</taxon>
        <taxon>Claviceps</taxon>
    </lineage>
</organism>
<dbReference type="OrthoDB" id="1939479at2759"/>
<dbReference type="Proteomes" id="UP000811619">
    <property type="component" value="Unassembled WGS sequence"/>
</dbReference>
<evidence type="ECO:0000313" key="8">
    <source>
        <dbReference type="EMBL" id="KAG5929868.1"/>
    </source>
</evidence>
<evidence type="ECO:0000259" key="7">
    <source>
        <dbReference type="PROSITE" id="PS50600"/>
    </source>
</evidence>
<evidence type="ECO:0000256" key="3">
    <source>
        <dbReference type="ARBA" id="ARBA00022801"/>
    </source>
</evidence>
<dbReference type="GO" id="GO:0005634">
    <property type="term" value="C:nucleus"/>
    <property type="evidence" value="ECO:0007669"/>
    <property type="project" value="TreeGrafter"/>
</dbReference>
<proteinExistence type="inferred from homology"/>
<keyword evidence="5" id="KW-0175">Coiled coil</keyword>
<evidence type="ECO:0000256" key="1">
    <source>
        <dbReference type="ARBA" id="ARBA00005234"/>
    </source>
</evidence>
<feature type="compositionally biased region" description="Basic and acidic residues" evidence="6">
    <location>
        <begin position="717"/>
        <end position="731"/>
    </location>
</feature>
<feature type="region of interest" description="Disordered" evidence="6">
    <location>
        <begin position="700"/>
        <end position="752"/>
    </location>
</feature>
<evidence type="ECO:0000256" key="5">
    <source>
        <dbReference type="SAM" id="Coils"/>
    </source>
</evidence>
<sequence length="1096" mass="123777">MTPHPFNWPFYFPLLPPRALGRVVHFAQRTLEAVSSSLEVEGQDSSIGEVTDFTSENLENGRSGDRADRDNDTSRDSVLATVNEGDAVDAIPETPSSRNSNLSQDVTGARLINEPESLGLERLPVNVSDTFAANGKLIKCANRPRNPRRPWLPRFPNIRTRTRTLVCNIPSDEPRQRPRLRSFPKQAFLIDTTYPRLEPWDSRQIEIQRVLRSVRSRRQQVFPNPTQPAPPQPVPNNVPLFVEVNATCTKKRRAEDSEVDLVAALHGAQNENLASRVTISRSSITPNSELEYQEKFQQHMFDLQPVYSGIAGMMSHVISNLSDLGDRFRRYLLNQPYTVSETTSYVTLPLSKGLHVASKRRKIASAESEFEWLDRDELNLLVSRYHHFRDCFQRICIIVQQCPSRAKINKILRPLLTVLADNDSDLFKLEFGMKGYDLSALFLLFCQRMFAFLDTVYEISSFIKVKDKHVTVPKTFQYPISSETLQTVIRAKNLTSSPALLHVLRSILREGGEAVVGYPLPIDILGYVTLDMAAVEHNIMIPSYIRFNYFHQKLIEEFLPNLRTKSFDKVPGTYPRGPTTASASSDATRDTEVDRPDLSCADSPSSPPPRIAEADRTKCGYLKCRIVADATCKLTPSGFRARFHDGDDTYEPIKASYITDFVAKRPLKDHEIRSVKSILKDRRTPKRLTMRLAPKSVRFTESTLSPRQRTHVGLDVPKPRPANDESIDEKGLVQGGQTEVASQDDFGPLEPSRFRYDANGSKSIFPRNRPFLIQKHGDDDMDPSAAIDKILSLPSFPSLAISDAAKAKIALKKEKAAQKVAEEAKRRAEERIRQEREERLARSGGLRIPDQPLVSPLSSDWLSRVEATLRANTSTTLATTAEGVELRRHDFAKVVQHTEWLNDEIVNGSLNWLDQFVNTAAGIKDPKKSTRKCLAMSSFFFKRLQEQGVTRTQRTLRRYGVDKDNLLDIDTILLPICEHSHWTLVVIRPTKRTVAHMDSLNPIGSRRYIDLGLAWLKDMLGEKFVDDEWKVVLHEAPKQTNGHDCGVHTITNGMCLALGLSPIDSYAAEDMPHQRLRIASMLLNGGFKGDFDLCLH</sequence>
<protein>
    <recommendedName>
        <fullName evidence="7">Ubiquitin-like protease family profile domain-containing protein</fullName>
    </recommendedName>
</protein>
<dbReference type="InterPro" id="IPR038765">
    <property type="entry name" value="Papain-like_cys_pep_sf"/>
</dbReference>
<feature type="compositionally biased region" description="Polar residues" evidence="6">
    <location>
        <begin position="39"/>
        <end position="60"/>
    </location>
</feature>
<comment type="caution">
    <text evidence="8">The sequence shown here is derived from an EMBL/GenBank/DDBJ whole genome shotgun (WGS) entry which is preliminary data.</text>
</comment>
<evidence type="ECO:0000256" key="4">
    <source>
        <dbReference type="ARBA" id="ARBA00022807"/>
    </source>
</evidence>
<dbReference type="AlphaFoldDB" id="A0A8K0JEP1"/>
<evidence type="ECO:0000313" key="9">
    <source>
        <dbReference type="Proteomes" id="UP000811619"/>
    </source>
</evidence>
<feature type="compositionally biased region" description="Basic and acidic residues" evidence="6">
    <location>
        <begin position="62"/>
        <end position="75"/>
    </location>
</feature>
<evidence type="ECO:0000256" key="2">
    <source>
        <dbReference type="ARBA" id="ARBA00022670"/>
    </source>
</evidence>
<dbReference type="InterPro" id="IPR003653">
    <property type="entry name" value="Peptidase_C48_C"/>
</dbReference>
<dbReference type="Pfam" id="PF02902">
    <property type="entry name" value="Peptidase_C48"/>
    <property type="match status" value="1"/>
</dbReference>
<keyword evidence="3" id="KW-0378">Hydrolase</keyword>
<feature type="region of interest" description="Disordered" evidence="6">
    <location>
        <begin position="569"/>
        <end position="612"/>
    </location>
</feature>
<feature type="domain" description="Ubiquitin-like protease family profile" evidence="7">
    <location>
        <begin position="884"/>
        <end position="1056"/>
    </location>
</feature>
<dbReference type="PANTHER" id="PTHR12606">
    <property type="entry name" value="SENTRIN/SUMO-SPECIFIC PROTEASE"/>
    <property type="match status" value="1"/>
</dbReference>
<dbReference type="PROSITE" id="PS50600">
    <property type="entry name" value="ULP_PROTEASE"/>
    <property type="match status" value="1"/>
</dbReference>
<keyword evidence="2" id="KW-0645">Protease</keyword>
<dbReference type="GO" id="GO:0006508">
    <property type="term" value="P:proteolysis"/>
    <property type="evidence" value="ECO:0007669"/>
    <property type="project" value="UniProtKB-KW"/>
</dbReference>
<dbReference type="GO" id="GO:0016926">
    <property type="term" value="P:protein desumoylation"/>
    <property type="evidence" value="ECO:0007669"/>
    <property type="project" value="TreeGrafter"/>
</dbReference>
<comment type="similarity">
    <text evidence="1">Belongs to the peptidase C48 family.</text>
</comment>